<dbReference type="Gene3D" id="3.40.50.720">
    <property type="entry name" value="NAD(P)-binding Rossmann-like Domain"/>
    <property type="match status" value="1"/>
</dbReference>
<dbReference type="KEGG" id="nli:G3M70_08565"/>
<sequence>MPTALITGGAVRIGQALAQRLAHRGYNIALHHGKSDPADTLAYLDCTMVTTKAYPCDLSDLSAVESLVESVKKDFDDLEILVNCAANFIQENVETTSMETLDRTLNVNLKAPFILMREFKRLVGCGQIVNILDERIEKNIPTFAAYSVSKVGLAHLTKLAAVEWGETVRVNGIAPGLILPPQGQGPEYMEKNKGNVPMNRHGSVDDLAKALDYLLDSEFVNGEILFVDGGESRGKKYNG</sequence>
<evidence type="ECO:0000313" key="3">
    <source>
        <dbReference type="EMBL" id="QPJ61923.1"/>
    </source>
</evidence>
<dbReference type="PROSITE" id="PS00061">
    <property type="entry name" value="ADH_SHORT"/>
    <property type="match status" value="1"/>
</dbReference>
<proteinExistence type="inferred from homology"/>
<dbReference type="InterPro" id="IPR020904">
    <property type="entry name" value="Sc_DH/Rdtase_CS"/>
</dbReference>
<organism evidence="3 4">
    <name type="scientific">Candidatus Nitronauta litoralis</name>
    <dbReference type="NCBI Taxonomy" id="2705533"/>
    <lineage>
        <taxon>Bacteria</taxon>
        <taxon>Pseudomonadati</taxon>
        <taxon>Nitrospinota/Tectimicrobiota group</taxon>
        <taxon>Nitrospinota</taxon>
        <taxon>Nitrospinia</taxon>
        <taxon>Nitrospinales</taxon>
        <taxon>Nitrospinaceae</taxon>
        <taxon>Candidatus Nitronauta</taxon>
    </lineage>
</organism>
<dbReference type="EMBL" id="CP048685">
    <property type="protein sequence ID" value="QPJ61923.1"/>
    <property type="molecule type" value="Genomic_DNA"/>
</dbReference>
<keyword evidence="2" id="KW-0560">Oxidoreductase</keyword>
<dbReference type="Pfam" id="PF13561">
    <property type="entry name" value="adh_short_C2"/>
    <property type="match status" value="1"/>
</dbReference>
<dbReference type="Proteomes" id="UP000594688">
    <property type="component" value="Chromosome"/>
</dbReference>
<dbReference type="GO" id="GO:0016491">
    <property type="term" value="F:oxidoreductase activity"/>
    <property type="evidence" value="ECO:0007669"/>
    <property type="project" value="UniProtKB-KW"/>
</dbReference>
<comment type="similarity">
    <text evidence="1">Belongs to the short-chain dehydrogenases/reductases (SDR) family.</text>
</comment>
<gene>
    <name evidence="3" type="ORF">G3M70_08565</name>
</gene>
<dbReference type="SUPFAM" id="SSF51735">
    <property type="entry name" value="NAD(P)-binding Rossmann-fold domains"/>
    <property type="match status" value="1"/>
</dbReference>
<dbReference type="PRINTS" id="PR00081">
    <property type="entry name" value="GDHRDH"/>
</dbReference>
<dbReference type="InterPro" id="IPR036291">
    <property type="entry name" value="NAD(P)-bd_dom_sf"/>
</dbReference>
<dbReference type="InterPro" id="IPR002347">
    <property type="entry name" value="SDR_fam"/>
</dbReference>
<evidence type="ECO:0000256" key="2">
    <source>
        <dbReference type="ARBA" id="ARBA00023002"/>
    </source>
</evidence>
<name>A0A7T0G0H2_9BACT</name>
<dbReference type="PANTHER" id="PTHR43639">
    <property type="entry name" value="OXIDOREDUCTASE, SHORT-CHAIN DEHYDROGENASE/REDUCTASE FAMILY (AFU_ORTHOLOGUE AFUA_5G02870)"/>
    <property type="match status" value="1"/>
</dbReference>
<evidence type="ECO:0000256" key="1">
    <source>
        <dbReference type="ARBA" id="ARBA00006484"/>
    </source>
</evidence>
<reference evidence="3 4" key="1">
    <citation type="submission" date="2020-02" db="EMBL/GenBank/DDBJ databases">
        <title>Genomic and physiological characterization of two novel Nitrospinaceae genera.</title>
        <authorList>
            <person name="Mueller A.J."/>
            <person name="Jung M.-Y."/>
            <person name="Strachan C.R."/>
            <person name="Herbold C.W."/>
            <person name="Kirkegaard R.H."/>
            <person name="Daims H."/>
        </authorList>
    </citation>
    <scope>NUCLEOTIDE SEQUENCE [LARGE SCALE GENOMIC DNA]</scope>
    <source>
        <strain evidence="3">EB</strain>
    </source>
</reference>
<dbReference type="PANTHER" id="PTHR43639:SF1">
    <property type="entry name" value="SHORT-CHAIN DEHYDROGENASE_REDUCTASE FAMILY PROTEIN"/>
    <property type="match status" value="1"/>
</dbReference>
<dbReference type="AlphaFoldDB" id="A0A7T0G0H2"/>
<evidence type="ECO:0000313" key="4">
    <source>
        <dbReference type="Proteomes" id="UP000594688"/>
    </source>
</evidence>
<protein>
    <submittedName>
        <fullName evidence="3">SDR family oxidoreductase</fullName>
    </submittedName>
</protein>
<accession>A0A7T0G0H2</accession>